<dbReference type="PANTHER" id="PTHR36294">
    <property type="entry name" value="TRANSMEMBRANE PROTEIN 139"/>
    <property type="match status" value="1"/>
</dbReference>
<feature type="transmembrane region" description="Helical" evidence="2">
    <location>
        <begin position="12"/>
        <end position="31"/>
    </location>
</feature>
<feature type="transmembrane region" description="Helical" evidence="2">
    <location>
        <begin position="37"/>
        <end position="58"/>
    </location>
</feature>
<dbReference type="OrthoDB" id="9451194at2759"/>
<proteinExistence type="predicted"/>
<name>A0A8B7B569_ORYAF</name>
<sequence length="208" mass="22757">MVPSPRWGRLKPLLFLCCVAILLGLALLGIWPDTAPVAYFFLTGAGLLLLACLFVCLLEWRLYPTQAESPETTGSGRDNEGFEVPTYESTMALGPQCCPREPDDPPPYSIVIPVGLEEGDPSHPEEPRRVRLERRGGSEGSITQGEDPRRAPASLRLRGPRAVSTEPDLRSLALAPQMEPLTPPPAYEASLGYPDDGSVFYEDNWTPP</sequence>
<accession>A0A8B7B569</accession>
<organism evidence="3 4">
    <name type="scientific">Orycteropus afer afer</name>
    <dbReference type="NCBI Taxonomy" id="1230840"/>
    <lineage>
        <taxon>Eukaryota</taxon>
        <taxon>Metazoa</taxon>
        <taxon>Chordata</taxon>
        <taxon>Craniata</taxon>
        <taxon>Vertebrata</taxon>
        <taxon>Euteleostomi</taxon>
        <taxon>Mammalia</taxon>
        <taxon>Eutheria</taxon>
        <taxon>Afrotheria</taxon>
        <taxon>Tubulidentata</taxon>
        <taxon>Orycteropodidae</taxon>
        <taxon>Orycteropus</taxon>
    </lineage>
</organism>
<dbReference type="AlphaFoldDB" id="A0A8B7B569"/>
<gene>
    <name evidence="4" type="primary">TMEM139</name>
</gene>
<keyword evidence="2" id="KW-0472">Membrane</keyword>
<dbReference type="Proteomes" id="UP000694850">
    <property type="component" value="Unplaced"/>
</dbReference>
<dbReference type="PANTHER" id="PTHR36294:SF1">
    <property type="entry name" value="TRANSMEMBRANE PROTEIN 139"/>
    <property type="match status" value="1"/>
</dbReference>
<evidence type="ECO:0000313" key="4">
    <source>
        <dbReference type="RefSeq" id="XP_007954802.1"/>
    </source>
</evidence>
<keyword evidence="2 4" id="KW-0812">Transmembrane</keyword>
<evidence type="ECO:0000313" key="3">
    <source>
        <dbReference type="Proteomes" id="UP000694850"/>
    </source>
</evidence>
<keyword evidence="2" id="KW-1133">Transmembrane helix</keyword>
<evidence type="ECO:0000256" key="2">
    <source>
        <dbReference type="SAM" id="Phobius"/>
    </source>
</evidence>
<protein>
    <submittedName>
        <fullName evidence="4">Transmembrane protein 139</fullName>
    </submittedName>
</protein>
<keyword evidence="3" id="KW-1185">Reference proteome</keyword>
<dbReference type="RefSeq" id="XP_007954802.1">
    <property type="nucleotide sequence ID" value="XM_007956611.1"/>
</dbReference>
<feature type="compositionally biased region" description="Basic and acidic residues" evidence="1">
    <location>
        <begin position="120"/>
        <end position="137"/>
    </location>
</feature>
<reference evidence="4" key="1">
    <citation type="submission" date="2025-08" db="UniProtKB">
        <authorList>
            <consortium name="RefSeq"/>
        </authorList>
    </citation>
    <scope>IDENTIFICATION</scope>
</reference>
<evidence type="ECO:0000256" key="1">
    <source>
        <dbReference type="SAM" id="MobiDB-lite"/>
    </source>
</evidence>
<dbReference type="GeneID" id="103210697"/>
<dbReference type="CTD" id="135932"/>
<dbReference type="InterPro" id="IPR038805">
    <property type="entry name" value="TMEM139"/>
</dbReference>
<feature type="region of interest" description="Disordered" evidence="1">
    <location>
        <begin position="115"/>
        <end position="208"/>
    </location>
</feature>